<keyword evidence="2" id="KW-1185">Reference proteome</keyword>
<reference evidence="1 2" key="1">
    <citation type="submission" date="2019-03" db="EMBL/GenBank/DDBJ databases">
        <title>First draft genome of Liparis tanakae, snailfish: a comprehensive survey of snailfish specific genes.</title>
        <authorList>
            <person name="Kim W."/>
            <person name="Song I."/>
            <person name="Jeong J.-H."/>
            <person name="Kim D."/>
            <person name="Kim S."/>
            <person name="Ryu S."/>
            <person name="Song J.Y."/>
            <person name="Lee S.K."/>
        </authorList>
    </citation>
    <scope>NUCLEOTIDE SEQUENCE [LARGE SCALE GENOMIC DNA]</scope>
    <source>
        <tissue evidence="1">Muscle</tissue>
    </source>
</reference>
<gene>
    <name evidence="1" type="ORF">EYF80_051104</name>
</gene>
<name>A0A4Z2FC07_9TELE</name>
<sequence>MLLTHFLLTHRETAKSSSLVFLRNTIPVKSPEKSEVRGQIWDLGAEVLLVGSRAERTPVVPKPLSLADLLAPSPPLSHEDEDASCSSSSHGTRCIPSFMFTRRDDEAAPKKGLNTTTCPNAVPSDTGKRTVSVDLGAPAEAPTHARLNGYGMAGEGRAVTLDAESAERHTFFPPVGGILDPITQWAHMCVV</sequence>
<evidence type="ECO:0000313" key="2">
    <source>
        <dbReference type="Proteomes" id="UP000314294"/>
    </source>
</evidence>
<proteinExistence type="predicted"/>
<evidence type="ECO:0000313" key="1">
    <source>
        <dbReference type="EMBL" id="TNN38729.1"/>
    </source>
</evidence>
<protein>
    <submittedName>
        <fullName evidence="1">Uncharacterized protein</fullName>
    </submittedName>
</protein>
<dbReference type="Proteomes" id="UP000314294">
    <property type="component" value="Unassembled WGS sequence"/>
</dbReference>
<dbReference type="AlphaFoldDB" id="A0A4Z2FC07"/>
<organism evidence="1 2">
    <name type="scientific">Liparis tanakae</name>
    <name type="common">Tanaka's snailfish</name>
    <dbReference type="NCBI Taxonomy" id="230148"/>
    <lineage>
        <taxon>Eukaryota</taxon>
        <taxon>Metazoa</taxon>
        <taxon>Chordata</taxon>
        <taxon>Craniata</taxon>
        <taxon>Vertebrata</taxon>
        <taxon>Euteleostomi</taxon>
        <taxon>Actinopterygii</taxon>
        <taxon>Neopterygii</taxon>
        <taxon>Teleostei</taxon>
        <taxon>Neoteleostei</taxon>
        <taxon>Acanthomorphata</taxon>
        <taxon>Eupercaria</taxon>
        <taxon>Perciformes</taxon>
        <taxon>Cottioidei</taxon>
        <taxon>Cottales</taxon>
        <taxon>Liparidae</taxon>
        <taxon>Liparis</taxon>
    </lineage>
</organism>
<accession>A0A4Z2FC07</accession>
<comment type="caution">
    <text evidence="1">The sequence shown here is derived from an EMBL/GenBank/DDBJ whole genome shotgun (WGS) entry which is preliminary data.</text>
</comment>
<dbReference type="EMBL" id="SRLO01001344">
    <property type="protein sequence ID" value="TNN38729.1"/>
    <property type="molecule type" value="Genomic_DNA"/>
</dbReference>